<dbReference type="EMBL" id="MN739479">
    <property type="protein sequence ID" value="QHT07084.1"/>
    <property type="molecule type" value="Genomic_DNA"/>
</dbReference>
<name>A0A6C0CTP0_9ZZZZ</name>
<keyword evidence="1" id="KW-1133">Transmembrane helix</keyword>
<keyword evidence="1" id="KW-0812">Transmembrane</keyword>
<dbReference type="AlphaFoldDB" id="A0A6C0CTP0"/>
<protein>
    <recommendedName>
        <fullName evidence="3">Cupin-like domain-containing protein</fullName>
    </recommendedName>
</protein>
<evidence type="ECO:0000313" key="2">
    <source>
        <dbReference type="EMBL" id="QHT07084.1"/>
    </source>
</evidence>
<feature type="transmembrane region" description="Helical" evidence="1">
    <location>
        <begin position="6"/>
        <end position="23"/>
    </location>
</feature>
<proteinExistence type="predicted"/>
<accession>A0A6C0CTP0</accession>
<sequence>MNLWFVSVIIVLLYIYISYYYRYPSNVSIIQSSLSYFEVGLLHEKQPIVLEDNIEDIQIFKKSWFKWNYTKYYQLPEQVPEKWYKNQYKYLMIQPQESIELYLCPAHVKLVNDVPPAEETLIIMKLKAHQIVILPFHWKYMIQTYKPIYYLGVHDIITPFLP</sequence>
<evidence type="ECO:0008006" key="3">
    <source>
        <dbReference type="Google" id="ProtNLM"/>
    </source>
</evidence>
<keyword evidence="1" id="KW-0472">Membrane</keyword>
<reference evidence="2" key="1">
    <citation type="journal article" date="2020" name="Nature">
        <title>Giant virus diversity and host interactions through global metagenomics.</title>
        <authorList>
            <person name="Schulz F."/>
            <person name="Roux S."/>
            <person name="Paez-Espino D."/>
            <person name="Jungbluth S."/>
            <person name="Walsh D.A."/>
            <person name="Denef V.J."/>
            <person name="McMahon K.D."/>
            <person name="Konstantinidis K.T."/>
            <person name="Eloe-Fadrosh E.A."/>
            <person name="Kyrpides N.C."/>
            <person name="Woyke T."/>
        </authorList>
    </citation>
    <scope>NUCLEOTIDE SEQUENCE</scope>
    <source>
        <strain evidence="2">GVMAG-M-3300021962-46</strain>
    </source>
</reference>
<evidence type="ECO:0000256" key="1">
    <source>
        <dbReference type="SAM" id="Phobius"/>
    </source>
</evidence>
<organism evidence="2">
    <name type="scientific">viral metagenome</name>
    <dbReference type="NCBI Taxonomy" id="1070528"/>
    <lineage>
        <taxon>unclassified sequences</taxon>
        <taxon>metagenomes</taxon>
        <taxon>organismal metagenomes</taxon>
    </lineage>
</organism>